<organism evidence="1 2">
    <name type="scientific">Paenibacillus segetis</name>
    <dbReference type="NCBI Taxonomy" id="1325360"/>
    <lineage>
        <taxon>Bacteria</taxon>
        <taxon>Bacillati</taxon>
        <taxon>Bacillota</taxon>
        <taxon>Bacilli</taxon>
        <taxon>Bacillales</taxon>
        <taxon>Paenibacillaceae</taxon>
        <taxon>Paenibacillus</taxon>
    </lineage>
</organism>
<comment type="caution">
    <text evidence="1">The sequence shown here is derived from an EMBL/GenBank/DDBJ whole genome shotgun (WGS) entry which is preliminary data.</text>
</comment>
<gene>
    <name evidence="1" type="ORF">GCM10008013_42440</name>
</gene>
<reference evidence="2" key="1">
    <citation type="journal article" date="2019" name="Int. J. Syst. Evol. Microbiol.">
        <title>The Global Catalogue of Microorganisms (GCM) 10K type strain sequencing project: providing services to taxonomists for standard genome sequencing and annotation.</title>
        <authorList>
            <consortium name="The Broad Institute Genomics Platform"/>
            <consortium name="The Broad Institute Genome Sequencing Center for Infectious Disease"/>
            <person name="Wu L."/>
            <person name="Ma J."/>
        </authorList>
    </citation>
    <scope>NUCLEOTIDE SEQUENCE [LARGE SCALE GENOMIC DNA]</scope>
    <source>
        <strain evidence="2">CGMCC 1.12769</strain>
    </source>
</reference>
<keyword evidence="2" id="KW-1185">Reference proteome</keyword>
<protein>
    <recommendedName>
        <fullName evidence="3">RiboL-PSP-HEPN domain-containing protein</fullName>
    </recommendedName>
</protein>
<accession>A0ABQ1YRD6</accession>
<dbReference type="EMBL" id="BMFT01000004">
    <property type="protein sequence ID" value="GGH35877.1"/>
    <property type="molecule type" value="Genomic_DNA"/>
</dbReference>
<evidence type="ECO:0000313" key="2">
    <source>
        <dbReference type="Proteomes" id="UP000659344"/>
    </source>
</evidence>
<sequence length="120" mass="14016">MSPTVIETILNNFGVKDFFKLLHLSSLDIVFENNSSETLAFFEELRNYTIQAVASFPYNINLERYKISIKDGRLPREDSLWILFIDELLRKRHSIAHGSNFQNKISINELEDAKIKVRIL</sequence>
<dbReference type="Proteomes" id="UP000659344">
    <property type="component" value="Unassembled WGS sequence"/>
</dbReference>
<evidence type="ECO:0008006" key="3">
    <source>
        <dbReference type="Google" id="ProtNLM"/>
    </source>
</evidence>
<name>A0ABQ1YRD6_9BACL</name>
<evidence type="ECO:0000313" key="1">
    <source>
        <dbReference type="EMBL" id="GGH35877.1"/>
    </source>
</evidence>
<proteinExistence type="predicted"/>
<dbReference type="RefSeq" id="WP_188541889.1">
    <property type="nucleotide sequence ID" value="NZ_BMFT01000004.1"/>
</dbReference>